<dbReference type="NCBIfam" id="TIGR00291">
    <property type="entry name" value="RNA_SBDS"/>
    <property type="match status" value="1"/>
</dbReference>
<comment type="caution">
    <text evidence="5">The sequence shown here is derived from an EMBL/GenBank/DDBJ whole genome shotgun (WGS) entry which is preliminary data.</text>
</comment>
<evidence type="ECO:0000259" key="2">
    <source>
        <dbReference type="Pfam" id="PF01172"/>
    </source>
</evidence>
<protein>
    <recommendedName>
        <fullName evidence="7">rRNA metabolism protein</fullName>
    </recommendedName>
</protein>
<dbReference type="EMBL" id="MHOL01000019">
    <property type="protein sequence ID" value="OGZ62562.1"/>
    <property type="molecule type" value="Genomic_DNA"/>
</dbReference>
<comment type="similarity">
    <text evidence="1">Belongs to the SDO1/SBDS family.</text>
</comment>
<dbReference type="Pfam" id="PF20268">
    <property type="entry name" value="SBDS_C"/>
    <property type="match status" value="1"/>
</dbReference>
<dbReference type="PANTHER" id="PTHR10927:SF4">
    <property type="entry name" value="RIBOSOME MATURATION PROTEIN SDO1 HOMOLOG"/>
    <property type="match status" value="1"/>
</dbReference>
<dbReference type="Gene3D" id="3.30.70.240">
    <property type="match status" value="1"/>
</dbReference>
<evidence type="ECO:0000313" key="5">
    <source>
        <dbReference type="EMBL" id="OGZ62562.1"/>
    </source>
</evidence>
<dbReference type="InterPro" id="IPR019783">
    <property type="entry name" value="SDO1/SBDS_N"/>
</dbReference>
<feature type="domain" description="Ribosome maturation protein SDO1/SBDS C-terminal" evidence="4">
    <location>
        <begin position="159"/>
        <end position="223"/>
    </location>
</feature>
<accession>A0A1G2HJ85</accession>
<dbReference type="PANTHER" id="PTHR10927">
    <property type="entry name" value="RIBOSOME MATURATION PROTEIN SBDS"/>
    <property type="match status" value="1"/>
</dbReference>
<dbReference type="InterPro" id="IPR039100">
    <property type="entry name" value="Sdo1/SBDS-like"/>
</dbReference>
<dbReference type="InterPro" id="IPR037188">
    <property type="entry name" value="Sdo1/SBDS_central_sf"/>
</dbReference>
<dbReference type="InterPro" id="IPR002140">
    <property type="entry name" value="Sdo1/SBDS"/>
</dbReference>
<evidence type="ECO:0000313" key="6">
    <source>
        <dbReference type="Proteomes" id="UP000178991"/>
    </source>
</evidence>
<feature type="domain" description="Ribosome maturation protein SDO1/SBDS central" evidence="3">
    <location>
        <begin position="96"/>
        <end position="155"/>
    </location>
</feature>
<dbReference type="Gene3D" id="3.30.1250.10">
    <property type="entry name" value="Ribosome maturation protein SBDS, N-terminal domain"/>
    <property type="match status" value="1"/>
</dbReference>
<evidence type="ECO:0008006" key="7">
    <source>
        <dbReference type="Google" id="ProtNLM"/>
    </source>
</evidence>
<dbReference type="SUPFAM" id="SSF89895">
    <property type="entry name" value="FYSH domain"/>
    <property type="match status" value="1"/>
</dbReference>
<dbReference type="Gene3D" id="1.10.10.900">
    <property type="entry name" value="SBDS protein C-terminal domain, subdomain 1"/>
    <property type="match status" value="1"/>
</dbReference>
<dbReference type="GO" id="GO:0042256">
    <property type="term" value="P:cytosolic ribosome assembly"/>
    <property type="evidence" value="ECO:0007669"/>
    <property type="project" value="InterPro"/>
</dbReference>
<evidence type="ECO:0000256" key="1">
    <source>
        <dbReference type="ARBA" id="ARBA00007433"/>
    </source>
</evidence>
<sequence>MTQTIARIKQKGKHFEILVDLDQALKYKKGDSNSVDFLETDKVFTDSKKGLAASVSDLKDAFGTEDSYEIAKKIVKSGEVLVTQEHRDEERDKKIKQVVDFLVVNASDPRSGNKISPEKIKTALQEAHVNIKNVPVENQINEIIAHVSKIMPIKISSKKIKLTIPAIHTGKVYGLINQYKEKEEWMGNGDLEAVVVIPVGLTMDFYDKLNSATKGAVLTEEIKQ</sequence>
<dbReference type="InterPro" id="IPR046928">
    <property type="entry name" value="SDO1/SBDS_C"/>
</dbReference>
<gene>
    <name evidence="5" type="ORF">A2639_00490</name>
</gene>
<evidence type="ECO:0000259" key="4">
    <source>
        <dbReference type="Pfam" id="PF20268"/>
    </source>
</evidence>
<name>A0A1G2HJ85_9BACT</name>
<organism evidence="5 6">
    <name type="scientific">Candidatus Staskawiczbacteria bacterium RIFCSPHIGHO2_01_FULL_34_27</name>
    <dbReference type="NCBI Taxonomy" id="1802199"/>
    <lineage>
        <taxon>Bacteria</taxon>
        <taxon>Candidatus Staskawicziibacteriota</taxon>
    </lineage>
</organism>
<dbReference type="SUPFAM" id="SSF54980">
    <property type="entry name" value="EF-G C-terminal domain-like"/>
    <property type="match status" value="1"/>
</dbReference>
<dbReference type="Pfam" id="PF09377">
    <property type="entry name" value="SBDS_domain_II"/>
    <property type="match status" value="1"/>
</dbReference>
<dbReference type="InterPro" id="IPR018978">
    <property type="entry name" value="SDO1/SBDS_central"/>
</dbReference>
<dbReference type="InterPro" id="IPR036786">
    <property type="entry name" value="Ribosome_mat_SBDS_N_sf"/>
</dbReference>
<dbReference type="Proteomes" id="UP000178991">
    <property type="component" value="Unassembled WGS sequence"/>
</dbReference>
<reference evidence="5 6" key="1">
    <citation type="journal article" date="2016" name="Nat. Commun.">
        <title>Thousands of microbial genomes shed light on interconnected biogeochemical processes in an aquifer system.</title>
        <authorList>
            <person name="Anantharaman K."/>
            <person name="Brown C.T."/>
            <person name="Hug L.A."/>
            <person name="Sharon I."/>
            <person name="Castelle C.J."/>
            <person name="Probst A.J."/>
            <person name="Thomas B.C."/>
            <person name="Singh A."/>
            <person name="Wilkins M.J."/>
            <person name="Karaoz U."/>
            <person name="Brodie E.L."/>
            <person name="Williams K.H."/>
            <person name="Hubbard S.S."/>
            <person name="Banfield J.F."/>
        </authorList>
    </citation>
    <scope>NUCLEOTIDE SEQUENCE [LARGE SCALE GENOMIC DNA]</scope>
</reference>
<feature type="domain" description="Ribosome maturation protein SDO1/SBDS N-terminal" evidence="2">
    <location>
        <begin position="3"/>
        <end position="87"/>
    </location>
</feature>
<dbReference type="SUPFAM" id="SSF109728">
    <property type="entry name" value="Hypothetical protein AF0491, middle domain"/>
    <property type="match status" value="1"/>
</dbReference>
<dbReference type="InterPro" id="IPR035647">
    <property type="entry name" value="EFG_III/V"/>
</dbReference>
<proteinExistence type="inferred from homology"/>
<dbReference type="Pfam" id="PF01172">
    <property type="entry name" value="SBDS_N"/>
    <property type="match status" value="1"/>
</dbReference>
<dbReference type="AlphaFoldDB" id="A0A1G2HJ85"/>
<evidence type="ECO:0000259" key="3">
    <source>
        <dbReference type="Pfam" id="PF09377"/>
    </source>
</evidence>